<dbReference type="GO" id="GO:0008654">
    <property type="term" value="P:phospholipid biosynthetic process"/>
    <property type="evidence" value="ECO:0007669"/>
    <property type="project" value="InterPro"/>
</dbReference>
<sequence>MCTAHVRLMGIYSPLMETIPKLISAAAAAPAASKTARPVPPRPRQYDARLARWMVTPLINTRVSPNHLTTLRLIVGLVCAWAFAKGGYAMANLGAVLLVLSNFIDHTDGELARISGKTSRFGHLYDLASDAFVTVLLFGGIGMGVEAVAPGSLPVSASLLGWMAGVAVALIFFLRMRIEDRVGKAGTKQASVGGFETEDVLYLMPLVTLFDGTRGFLIAAAIGAPLFALLVVADYVRVMRRPLPVPADATSAKAASAAAGEASQATPTAPLAPAAFAADAEIERAMDAIDFDAVTSEFKSQDAFIYLEKFLPQTVTDQLIAAARAVTPNVNRNYLPGHKQGGSVSRHTLDELAPFVADLYRSPALMRFLERLAGEKLLPSPVDDPHAYALYYYTRPGDHIGWHYDTSYYKGRRYTLLLGVVDQSSCKLEYRLHTRNPGVPQVDGAVAYPPGALVFFDGDKLHHRITPLGDNEERISLTFEYVTDPRMGTWQRFISNMKDAIAYFGFRQVFRQVLQRTKR</sequence>
<dbReference type="SUPFAM" id="SSF51197">
    <property type="entry name" value="Clavaminate synthase-like"/>
    <property type="match status" value="1"/>
</dbReference>
<dbReference type="InterPro" id="IPR048254">
    <property type="entry name" value="CDP_ALCOHOL_P_TRANSF_CS"/>
</dbReference>
<protein>
    <submittedName>
        <fullName evidence="5">2OG-Fe(II) oxygenase</fullName>
    </submittedName>
</protein>
<reference evidence="5 6" key="1">
    <citation type="submission" date="2019-08" db="EMBL/GenBank/DDBJ databases">
        <authorList>
            <person name="Peeters C."/>
        </authorList>
    </citation>
    <scope>NUCLEOTIDE SEQUENCE [LARGE SCALE GENOMIC DNA]</scope>
    <source>
        <strain evidence="5 6">LMG 31114</strain>
    </source>
</reference>
<organism evidence="5 6">
    <name type="scientific">Pandoraea pneumonica</name>
    <dbReference type="NCBI Taxonomy" id="2508299"/>
    <lineage>
        <taxon>Bacteria</taxon>
        <taxon>Pseudomonadati</taxon>
        <taxon>Pseudomonadota</taxon>
        <taxon>Betaproteobacteria</taxon>
        <taxon>Burkholderiales</taxon>
        <taxon>Burkholderiaceae</taxon>
        <taxon>Pandoraea</taxon>
    </lineage>
</organism>
<dbReference type="InterPro" id="IPR005123">
    <property type="entry name" value="Oxoglu/Fe-dep_dioxygenase_dom"/>
</dbReference>
<keyword evidence="3" id="KW-1133">Transmembrane helix</keyword>
<dbReference type="Pfam" id="PF01066">
    <property type="entry name" value="CDP-OH_P_transf"/>
    <property type="match status" value="1"/>
</dbReference>
<dbReference type="EMBL" id="CABPSK010000006">
    <property type="protein sequence ID" value="VVE54893.1"/>
    <property type="molecule type" value="Genomic_DNA"/>
</dbReference>
<dbReference type="PROSITE" id="PS00379">
    <property type="entry name" value="CDP_ALCOHOL_P_TRANSF"/>
    <property type="match status" value="1"/>
</dbReference>
<keyword evidence="3" id="KW-0472">Membrane</keyword>
<proteinExistence type="inferred from homology"/>
<feature type="transmembrane region" description="Helical" evidence="3">
    <location>
        <begin position="73"/>
        <end position="103"/>
    </location>
</feature>
<dbReference type="GO" id="GO:0016780">
    <property type="term" value="F:phosphotransferase activity, for other substituted phosphate groups"/>
    <property type="evidence" value="ECO:0007669"/>
    <property type="project" value="InterPro"/>
</dbReference>
<name>A0A5E4Z411_9BURK</name>
<dbReference type="GO" id="GO:0016020">
    <property type="term" value="C:membrane"/>
    <property type="evidence" value="ECO:0007669"/>
    <property type="project" value="InterPro"/>
</dbReference>
<evidence type="ECO:0000256" key="3">
    <source>
        <dbReference type="SAM" id="Phobius"/>
    </source>
</evidence>
<feature type="transmembrane region" description="Helical" evidence="3">
    <location>
        <begin position="216"/>
        <end position="236"/>
    </location>
</feature>
<dbReference type="InterPro" id="IPR043130">
    <property type="entry name" value="CDP-OH_PTrfase_TM_dom"/>
</dbReference>
<keyword evidence="3" id="KW-0812">Transmembrane</keyword>
<feature type="domain" description="Fe2OG dioxygenase" evidence="4">
    <location>
        <begin position="381"/>
        <end position="483"/>
    </location>
</feature>
<keyword evidence="6" id="KW-1185">Reference proteome</keyword>
<dbReference type="InterPro" id="IPR000462">
    <property type="entry name" value="CDP-OH_P_trans"/>
</dbReference>
<dbReference type="PROSITE" id="PS51471">
    <property type="entry name" value="FE2OG_OXY"/>
    <property type="match status" value="1"/>
</dbReference>
<feature type="transmembrane region" description="Helical" evidence="3">
    <location>
        <begin position="155"/>
        <end position="174"/>
    </location>
</feature>
<accession>A0A5E4Z411</accession>
<dbReference type="Gene3D" id="2.60.120.620">
    <property type="entry name" value="q2cbj1_9rhob like domain"/>
    <property type="match status" value="1"/>
</dbReference>
<dbReference type="InterPro" id="IPR056470">
    <property type="entry name" value="BesD/HalB-like"/>
</dbReference>
<dbReference type="AlphaFoldDB" id="A0A5E4Z411"/>
<evidence type="ECO:0000313" key="5">
    <source>
        <dbReference type="EMBL" id="VVE54893.1"/>
    </source>
</evidence>
<evidence type="ECO:0000256" key="1">
    <source>
        <dbReference type="ARBA" id="ARBA00022679"/>
    </source>
</evidence>
<feature type="transmembrane region" description="Helical" evidence="3">
    <location>
        <begin position="124"/>
        <end position="143"/>
    </location>
</feature>
<comment type="similarity">
    <text evidence="2">Belongs to the CDP-alcohol phosphatidyltransferase class-I family.</text>
</comment>
<evidence type="ECO:0000256" key="2">
    <source>
        <dbReference type="RuleBase" id="RU003750"/>
    </source>
</evidence>
<dbReference type="Pfam" id="PF23169">
    <property type="entry name" value="HalD"/>
    <property type="match status" value="1"/>
</dbReference>
<gene>
    <name evidence="5" type="ORF">PPN31114_04966</name>
</gene>
<dbReference type="Proteomes" id="UP000366945">
    <property type="component" value="Unassembled WGS sequence"/>
</dbReference>
<dbReference type="Gene3D" id="1.20.120.1760">
    <property type="match status" value="1"/>
</dbReference>
<keyword evidence="1 2" id="KW-0808">Transferase</keyword>
<evidence type="ECO:0000313" key="6">
    <source>
        <dbReference type="Proteomes" id="UP000366945"/>
    </source>
</evidence>
<evidence type="ECO:0000259" key="4">
    <source>
        <dbReference type="PROSITE" id="PS51471"/>
    </source>
</evidence>